<dbReference type="PANTHER" id="PTHR48070:SF7">
    <property type="entry name" value="SERINE HYDROLASE FSH DOMAIN-CONTAINING PROTEIN-RELATED"/>
    <property type="match status" value="1"/>
</dbReference>
<proteinExistence type="predicted"/>
<organism evidence="3 4">
    <name type="scientific">Periconia macrospinosa</name>
    <dbReference type="NCBI Taxonomy" id="97972"/>
    <lineage>
        <taxon>Eukaryota</taxon>
        <taxon>Fungi</taxon>
        <taxon>Dikarya</taxon>
        <taxon>Ascomycota</taxon>
        <taxon>Pezizomycotina</taxon>
        <taxon>Dothideomycetes</taxon>
        <taxon>Pleosporomycetidae</taxon>
        <taxon>Pleosporales</taxon>
        <taxon>Massarineae</taxon>
        <taxon>Periconiaceae</taxon>
        <taxon>Periconia</taxon>
    </lineage>
</organism>
<sequence>MRFLCLHGNGTNSSVLNVQTAVLRHELEDEHTYEFVEATLEAPMSEGVETMTAPGHSFYGYYNPQDLSTLHGSLSQLDDYIATYGPFDVLMGFSAGAVLAAAYLLQRESRRQKLSETEESDVTAGVCLNPYAPIRCAVFLASAESANELRYLGLDKQQAVIQLPTAHIYGTKDDIAPTGGKDLSHVCDALVRTVVVHQGGHEIPRKEAVTEAVHAIRRTLLMAGG</sequence>
<evidence type="ECO:0000313" key="3">
    <source>
        <dbReference type="EMBL" id="PVH96912.1"/>
    </source>
</evidence>
<gene>
    <name evidence="3" type="ORF">DM02DRAFT_730921</name>
</gene>
<dbReference type="InterPro" id="IPR050593">
    <property type="entry name" value="LovG"/>
</dbReference>
<dbReference type="Pfam" id="PF03959">
    <property type="entry name" value="FSH1"/>
    <property type="match status" value="1"/>
</dbReference>
<dbReference type="InterPro" id="IPR005645">
    <property type="entry name" value="FSH-like_dom"/>
</dbReference>
<keyword evidence="4" id="KW-1185">Reference proteome</keyword>
<dbReference type="GO" id="GO:0005737">
    <property type="term" value="C:cytoplasm"/>
    <property type="evidence" value="ECO:0007669"/>
    <property type="project" value="TreeGrafter"/>
</dbReference>
<accession>A0A2V1DFN6</accession>
<dbReference type="EMBL" id="KZ805451">
    <property type="protein sequence ID" value="PVH96912.1"/>
    <property type="molecule type" value="Genomic_DNA"/>
</dbReference>
<dbReference type="GO" id="GO:0005634">
    <property type="term" value="C:nucleus"/>
    <property type="evidence" value="ECO:0007669"/>
    <property type="project" value="TreeGrafter"/>
</dbReference>
<evidence type="ECO:0000256" key="1">
    <source>
        <dbReference type="ARBA" id="ARBA00022801"/>
    </source>
</evidence>
<dbReference type="OrthoDB" id="2094269at2759"/>
<dbReference type="Gene3D" id="3.40.50.1820">
    <property type="entry name" value="alpha/beta hydrolase"/>
    <property type="match status" value="1"/>
</dbReference>
<dbReference type="STRING" id="97972.A0A2V1DFN6"/>
<dbReference type="InterPro" id="IPR029058">
    <property type="entry name" value="AB_hydrolase_fold"/>
</dbReference>
<evidence type="ECO:0000313" key="4">
    <source>
        <dbReference type="Proteomes" id="UP000244855"/>
    </source>
</evidence>
<protein>
    <recommendedName>
        <fullName evidence="2">Serine hydrolase domain-containing protein</fullName>
    </recommendedName>
</protein>
<feature type="domain" description="Serine hydrolase" evidence="2">
    <location>
        <begin position="2"/>
        <end position="212"/>
    </location>
</feature>
<dbReference type="PANTHER" id="PTHR48070">
    <property type="entry name" value="ESTERASE OVCA2"/>
    <property type="match status" value="1"/>
</dbReference>
<dbReference type="Proteomes" id="UP000244855">
    <property type="component" value="Unassembled WGS sequence"/>
</dbReference>
<dbReference type="SUPFAM" id="SSF53474">
    <property type="entry name" value="alpha/beta-Hydrolases"/>
    <property type="match status" value="1"/>
</dbReference>
<name>A0A2V1DFN6_9PLEO</name>
<dbReference type="GO" id="GO:0019748">
    <property type="term" value="P:secondary metabolic process"/>
    <property type="evidence" value="ECO:0007669"/>
    <property type="project" value="TreeGrafter"/>
</dbReference>
<dbReference type="GO" id="GO:0016787">
    <property type="term" value="F:hydrolase activity"/>
    <property type="evidence" value="ECO:0007669"/>
    <property type="project" value="UniProtKB-KW"/>
</dbReference>
<dbReference type="AlphaFoldDB" id="A0A2V1DFN6"/>
<keyword evidence="1" id="KW-0378">Hydrolase</keyword>
<reference evidence="3 4" key="1">
    <citation type="journal article" date="2018" name="Sci. Rep.">
        <title>Comparative genomics provides insights into the lifestyle and reveals functional heterogeneity of dark septate endophytic fungi.</title>
        <authorList>
            <person name="Knapp D.G."/>
            <person name="Nemeth J.B."/>
            <person name="Barry K."/>
            <person name="Hainaut M."/>
            <person name="Henrissat B."/>
            <person name="Johnson J."/>
            <person name="Kuo A."/>
            <person name="Lim J.H.P."/>
            <person name="Lipzen A."/>
            <person name="Nolan M."/>
            <person name="Ohm R.A."/>
            <person name="Tamas L."/>
            <person name="Grigoriev I.V."/>
            <person name="Spatafora J.W."/>
            <person name="Nagy L.G."/>
            <person name="Kovacs G.M."/>
        </authorList>
    </citation>
    <scope>NUCLEOTIDE SEQUENCE [LARGE SCALE GENOMIC DNA]</scope>
    <source>
        <strain evidence="3 4">DSE2036</strain>
    </source>
</reference>
<evidence type="ECO:0000259" key="2">
    <source>
        <dbReference type="Pfam" id="PF03959"/>
    </source>
</evidence>